<dbReference type="InterPro" id="IPR051396">
    <property type="entry name" value="Bact_Antivir_Def_Nuclease"/>
</dbReference>
<proteinExistence type="predicted"/>
<feature type="domain" description="ATPase AAA-type core" evidence="1">
    <location>
        <begin position="24"/>
        <end position="309"/>
    </location>
</feature>
<gene>
    <name evidence="2" type="ORF">AN484_12920</name>
</gene>
<sequence length="362" mass="41607">MIKNIRIQNFRYFEELKISGFDKINLISGKNNIGKTALLEALFLNSKPRPDTIFLLRQIRRESSKFRQSLPENTWNYFFFEENKNNPIEIEAILENDSSKKIEVFVDESVQNLEDTYQQDNNDDNEKLISLFSGSESVKSVMHLKTTINNGEAFETLIMSSVKGIIARDIKVPDIKDAFFIPSFLRVGSRELAEEFDKSRLKDKEQELLSIFQVIDPAIISIETMTIGEGNIWVKKEGKKRLPLALFGDAINRIADIILRIVNNENSIILIDEIENGIHHSNQVAFWSILYRLAKELNVQIFATTHSLEMIKSFIEAGAEYENMAAHFELTRNLKTGKIVAIKRDLDTLEYGISHNKEVRGE</sequence>
<name>A0A1B7X1U1_APHFL</name>
<organism evidence="2 3">
    <name type="scientific">Aphanizomenon flos-aquae WA102</name>
    <dbReference type="NCBI Taxonomy" id="1710896"/>
    <lineage>
        <taxon>Bacteria</taxon>
        <taxon>Bacillati</taxon>
        <taxon>Cyanobacteriota</taxon>
        <taxon>Cyanophyceae</taxon>
        <taxon>Nostocales</taxon>
        <taxon>Aphanizomenonaceae</taxon>
        <taxon>Aphanizomenon</taxon>
    </lineage>
</organism>
<evidence type="ECO:0000313" key="3">
    <source>
        <dbReference type="Proteomes" id="UP000092093"/>
    </source>
</evidence>
<comment type="caution">
    <text evidence="2">The sequence shown here is derived from an EMBL/GenBank/DDBJ whole genome shotgun (WGS) entry which is preliminary data.</text>
</comment>
<dbReference type="InterPro" id="IPR027417">
    <property type="entry name" value="P-loop_NTPase"/>
</dbReference>
<dbReference type="PANTHER" id="PTHR43581">
    <property type="entry name" value="ATP/GTP PHOSPHATASE"/>
    <property type="match status" value="1"/>
</dbReference>
<evidence type="ECO:0000313" key="2">
    <source>
        <dbReference type="EMBL" id="OBQ43351.1"/>
    </source>
</evidence>
<dbReference type="Pfam" id="PF13304">
    <property type="entry name" value="AAA_21"/>
    <property type="match status" value="1"/>
</dbReference>
<dbReference type="EMBL" id="LJOW01000059">
    <property type="protein sequence ID" value="OBQ43351.1"/>
    <property type="molecule type" value="Genomic_DNA"/>
</dbReference>
<dbReference type="PATRIC" id="fig|1710896.3.peg.1374"/>
<dbReference type="Gene3D" id="3.40.50.300">
    <property type="entry name" value="P-loop containing nucleotide triphosphate hydrolases"/>
    <property type="match status" value="1"/>
</dbReference>
<dbReference type="Proteomes" id="UP000092093">
    <property type="component" value="Unassembled WGS sequence"/>
</dbReference>
<accession>A0A1B7X1U1</accession>
<dbReference type="PANTHER" id="PTHR43581:SF4">
    <property type="entry name" value="ATP_GTP PHOSPHATASE"/>
    <property type="match status" value="1"/>
</dbReference>
<dbReference type="SUPFAM" id="SSF52540">
    <property type="entry name" value="P-loop containing nucleoside triphosphate hydrolases"/>
    <property type="match status" value="1"/>
</dbReference>
<reference evidence="2 3" key="1">
    <citation type="submission" date="2015-09" db="EMBL/GenBank/DDBJ databases">
        <title>Aphanizomenon flos-aquae WA102.</title>
        <authorList>
            <person name="Driscoll C."/>
        </authorList>
    </citation>
    <scope>NUCLEOTIDE SEQUENCE [LARGE SCALE GENOMIC DNA]</scope>
    <source>
        <strain evidence="2">WA102</strain>
    </source>
</reference>
<dbReference type="AlphaFoldDB" id="A0A1B7X1U1"/>
<protein>
    <recommendedName>
        <fullName evidence="1">ATPase AAA-type core domain-containing protein</fullName>
    </recommendedName>
</protein>
<dbReference type="InterPro" id="IPR003959">
    <property type="entry name" value="ATPase_AAA_core"/>
</dbReference>
<evidence type="ECO:0000259" key="1">
    <source>
        <dbReference type="Pfam" id="PF13304"/>
    </source>
</evidence>